<keyword evidence="9" id="KW-0539">Nucleus</keyword>
<proteinExistence type="inferred from homology"/>
<dbReference type="PANTHER" id="PTHR31576">
    <property type="entry name" value="TATA BOX-BINDING PROTEIN-ASSOCIATED FACTOR RNA POLYMERASE I SUBUNIT B"/>
    <property type="match status" value="1"/>
</dbReference>
<evidence type="ECO:0000313" key="14">
    <source>
        <dbReference type="RefSeq" id="XP_024941749.1"/>
    </source>
</evidence>
<evidence type="ECO:0000256" key="8">
    <source>
        <dbReference type="ARBA" id="ARBA00023163"/>
    </source>
</evidence>
<sequence>MLSCVVCGSLEFYTEAGYFYCQECQTQSQEKREEILEIRVDPSTRLRKTRIRQDQSTKSAQEIGWTSWELYNFILIGLTNELIELGAPMEIKLTVLQLWSTYLGKIEVAFTSTEKQHIPKLARRFNKKDAAIIYGKIQQKKRNRKRKRDASGASASSLVSTSYMSEGSSIKELNKQKKMLVAAEYDRYIQSQDSSEADAVSLMNQSLYSLQSNGSRSSTRSKRVQFSKHAKMEAKRIKEATKILPLAERRKLQEKYTRKQYLTSPNMVSPVKLWAILYLALRIHDQQIHLGDMLRFVREGHLSYYKMDHLIPPEIVLTKSDLNIITQTTEITHKAMRNTSARMAKFLGVREITCPYFLPLISRYCQELQLPRGVLLYTERLIALAPPKMVFTLQNTMIPNYEARAMAFIIVILKLLFGLDGITEYEISRFAETTNQMVAESGRLDSTLFSFREWQRYIECRKALLTKLHFPTKLKYEQDLPSTSHLYLGFLKWMQSKKERDDTEEPKPKVAMPQELSNAMSQCIGKLNENSLPLNAGETFAPSLTPQYSYLEQLLENSDRDIPNLLRSNFAETKIAYTTKPEMVKKLIFGDHVNLEVIDSNMHFLEKLVPPFKQVVFSLKELNQFVLVGTDDSKENFPLRTGDDLTEYLYRNNIGKLKMDMKKQSLYDSVQNLLPTTQDLTSECWEDFAFNEILPNGRLLIDDDNDVGSHDDETFKTNNSSSQDNIDNFYDNYNLEFSSTEKEAILNAPISKNPVHNPIIMYFDSLGNFVKSKYRNHEGIKAKVFEMPLVEQQKCNTDDLHSKTTAINIIAKKKKKKAKVKDPNNPFNLSDDEISTLNGCIGENENENCSLKTEITDNLKLFRPYSEYWIYHCELDVGQPTFELFEKELPTSFRWLLNECASVIEVTTENLYNEICLIESYHGHILNPSYLRENNIYAAKNCKRKSHYNSLKRRW</sequence>
<evidence type="ECO:0000256" key="6">
    <source>
        <dbReference type="ARBA" id="ARBA00023015"/>
    </source>
</evidence>
<evidence type="ECO:0000256" key="10">
    <source>
        <dbReference type="SAM" id="MobiDB-lite"/>
    </source>
</evidence>
<organism evidence="12 13">
    <name type="scientific">Cephus cinctus</name>
    <name type="common">Wheat stem sawfly</name>
    <dbReference type="NCBI Taxonomy" id="211228"/>
    <lineage>
        <taxon>Eukaryota</taxon>
        <taxon>Metazoa</taxon>
        <taxon>Ecdysozoa</taxon>
        <taxon>Arthropoda</taxon>
        <taxon>Hexapoda</taxon>
        <taxon>Insecta</taxon>
        <taxon>Pterygota</taxon>
        <taxon>Neoptera</taxon>
        <taxon>Endopterygota</taxon>
        <taxon>Hymenoptera</taxon>
        <taxon>Cephoidea</taxon>
        <taxon>Cephidae</taxon>
        <taxon>Cephus</taxon>
    </lineage>
</organism>
<dbReference type="InterPro" id="IPR033599">
    <property type="entry name" value="TAF1B/Rrn7"/>
</dbReference>
<name>A0AAJ7FL57_CEPCN</name>
<comment type="subcellular location">
    <subcellularLocation>
        <location evidence="1">Nucleus</location>
        <location evidence="1">Nucleolus</location>
    </subcellularLocation>
</comment>
<dbReference type="GeneID" id="107268690"/>
<keyword evidence="5" id="KW-0862">Zinc</keyword>
<evidence type="ECO:0000313" key="13">
    <source>
        <dbReference type="RefSeq" id="XP_015597205.1"/>
    </source>
</evidence>
<dbReference type="GO" id="GO:0001164">
    <property type="term" value="F:RNA polymerase I core promoter sequence-specific DNA binding"/>
    <property type="evidence" value="ECO:0007669"/>
    <property type="project" value="InterPro"/>
</dbReference>
<protein>
    <submittedName>
        <fullName evidence="13 14">TATA box-binding protein-associated factor RNA polymerase I subunit B</fullName>
    </submittedName>
</protein>
<dbReference type="GO" id="GO:0070860">
    <property type="term" value="C:RNA polymerase I core factor complex"/>
    <property type="evidence" value="ECO:0007669"/>
    <property type="project" value="InterPro"/>
</dbReference>
<dbReference type="Pfam" id="PF20645">
    <property type="entry name" value="Rrn7_cyclin_C"/>
    <property type="match status" value="1"/>
</dbReference>
<dbReference type="Proteomes" id="UP000694920">
    <property type="component" value="Unplaced"/>
</dbReference>
<keyword evidence="8" id="KW-0804">Transcription</keyword>
<feature type="compositionally biased region" description="Basic residues" evidence="10">
    <location>
        <begin position="219"/>
        <end position="229"/>
    </location>
</feature>
<evidence type="ECO:0000256" key="3">
    <source>
        <dbReference type="ARBA" id="ARBA00022723"/>
    </source>
</evidence>
<evidence type="ECO:0000256" key="2">
    <source>
        <dbReference type="ARBA" id="ARBA00006899"/>
    </source>
</evidence>
<evidence type="ECO:0000256" key="4">
    <source>
        <dbReference type="ARBA" id="ARBA00022771"/>
    </source>
</evidence>
<dbReference type="InterPro" id="IPR048538">
    <property type="entry name" value="Rrn7_cyclin_C"/>
</dbReference>
<dbReference type="GO" id="GO:0008270">
    <property type="term" value="F:zinc ion binding"/>
    <property type="evidence" value="ECO:0007669"/>
    <property type="project" value="UniProtKB-KW"/>
</dbReference>
<evidence type="ECO:0000256" key="5">
    <source>
        <dbReference type="ARBA" id="ARBA00022833"/>
    </source>
</evidence>
<reference evidence="13 14" key="1">
    <citation type="submission" date="2025-04" db="UniProtKB">
        <authorList>
            <consortium name="RefSeq"/>
        </authorList>
    </citation>
    <scope>IDENTIFICATION</scope>
</reference>
<evidence type="ECO:0000256" key="1">
    <source>
        <dbReference type="ARBA" id="ARBA00004604"/>
    </source>
</evidence>
<dbReference type="RefSeq" id="XP_024941749.1">
    <property type="nucleotide sequence ID" value="XM_025085981.1"/>
</dbReference>
<comment type="similarity">
    <text evidence="2">Belongs to the RRN7/TAF1B family.</text>
</comment>
<evidence type="ECO:0000256" key="9">
    <source>
        <dbReference type="ARBA" id="ARBA00023242"/>
    </source>
</evidence>
<evidence type="ECO:0000256" key="7">
    <source>
        <dbReference type="ARBA" id="ARBA00023125"/>
    </source>
</evidence>
<dbReference type="CTD" id="9014"/>
<dbReference type="GO" id="GO:0005668">
    <property type="term" value="C:RNA polymerase transcription factor SL1 complex"/>
    <property type="evidence" value="ECO:0007669"/>
    <property type="project" value="TreeGrafter"/>
</dbReference>
<keyword evidence="12" id="KW-1185">Reference proteome</keyword>
<accession>A0AAJ7FL57</accession>
<keyword evidence="6" id="KW-0805">Transcription regulation</keyword>
<dbReference type="RefSeq" id="XP_015597205.1">
    <property type="nucleotide sequence ID" value="XM_015741719.2"/>
</dbReference>
<keyword evidence="7" id="KW-0238">DNA-binding</keyword>
<evidence type="ECO:0000313" key="12">
    <source>
        <dbReference type="Proteomes" id="UP000694920"/>
    </source>
</evidence>
<evidence type="ECO:0000259" key="11">
    <source>
        <dbReference type="Pfam" id="PF20645"/>
    </source>
</evidence>
<dbReference type="PANTHER" id="PTHR31576:SF2">
    <property type="entry name" value="TATA BOX-BINDING PROTEIN-ASSOCIATED FACTOR RNA POLYMERASE I SUBUNIT B"/>
    <property type="match status" value="1"/>
</dbReference>
<gene>
    <name evidence="13 14" type="primary">LOC107268690</name>
</gene>
<dbReference type="AlphaFoldDB" id="A0AAJ7FL57"/>
<dbReference type="GO" id="GO:0042790">
    <property type="term" value="P:nucleolar large rRNA transcription by RNA polymerase I"/>
    <property type="evidence" value="ECO:0007669"/>
    <property type="project" value="TreeGrafter"/>
</dbReference>
<keyword evidence="3" id="KW-0479">Metal-binding</keyword>
<feature type="region of interest" description="Disordered" evidence="10">
    <location>
        <begin position="211"/>
        <end position="231"/>
    </location>
</feature>
<keyword evidence="4" id="KW-0863">Zinc-finger</keyword>
<dbReference type="KEGG" id="ccin:107268690"/>
<feature type="domain" description="Rrn7/TAF1B C-terminal cyclin" evidence="11">
    <location>
        <begin position="356"/>
        <end position="461"/>
    </location>
</feature>